<keyword evidence="1" id="KW-1133">Transmembrane helix</keyword>
<gene>
    <name evidence="2" type="ORF">ACFSW6_04720</name>
</gene>
<sequence length="342" mass="37600">MNLLRRIEDVLVQIVRVVLLAFSVFVLTGMAFWLWSHYKPKQSDAAPAAAQVALDWNSAKPDLKYVVDETARDLSGMTDQTPMEKRLADPALRPSFQKADGLLRGFIYSDPAARKRVEKDNNSQGLAPVHPLLKGDAVPSDAEVQRQIKLREQRENACCGDAAQDASAAALDATADAAVHRVRGEREASRAAVAAAASSTEEEPEGDDWLSEPVDLAAQIHERAQMAETEHGAGAYAAFVQGLPAALEQVLANDSLTAKLRGQSAQQITSMLLLNYTLSFDRLAQRLKGEDSDNDKWEFSSMETAFGTMLISCLVMVVMVLVLIRMERHMRLMSQRSCEQKS</sequence>
<organism evidence="2 3">
    <name type="scientific">Comamonas terrae</name>
    <dbReference type="NCBI Taxonomy" id="673548"/>
    <lineage>
        <taxon>Bacteria</taxon>
        <taxon>Pseudomonadati</taxon>
        <taxon>Pseudomonadota</taxon>
        <taxon>Betaproteobacteria</taxon>
        <taxon>Burkholderiales</taxon>
        <taxon>Comamonadaceae</taxon>
        <taxon>Comamonas</taxon>
    </lineage>
</organism>
<comment type="caution">
    <text evidence="2">The sequence shown here is derived from an EMBL/GenBank/DDBJ whole genome shotgun (WGS) entry which is preliminary data.</text>
</comment>
<protein>
    <submittedName>
        <fullName evidence="2">Uncharacterized protein</fullName>
    </submittedName>
</protein>
<feature type="transmembrane region" description="Helical" evidence="1">
    <location>
        <begin position="12"/>
        <end position="35"/>
    </location>
</feature>
<name>A0ABW5UIM0_9BURK</name>
<keyword evidence="3" id="KW-1185">Reference proteome</keyword>
<keyword evidence="1" id="KW-0812">Transmembrane</keyword>
<reference evidence="3" key="1">
    <citation type="journal article" date="2019" name="Int. J. Syst. Evol. Microbiol.">
        <title>The Global Catalogue of Microorganisms (GCM) 10K type strain sequencing project: providing services to taxonomists for standard genome sequencing and annotation.</title>
        <authorList>
            <consortium name="The Broad Institute Genomics Platform"/>
            <consortium name="The Broad Institute Genome Sequencing Center for Infectious Disease"/>
            <person name="Wu L."/>
            <person name="Ma J."/>
        </authorList>
    </citation>
    <scope>NUCLEOTIDE SEQUENCE [LARGE SCALE GENOMIC DNA]</scope>
    <source>
        <strain evidence="3">TISTR 1906</strain>
    </source>
</reference>
<dbReference type="Proteomes" id="UP001597463">
    <property type="component" value="Unassembled WGS sequence"/>
</dbReference>
<evidence type="ECO:0000256" key="1">
    <source>
        <dbReference type="SAM" id="Phobius"/>
    </source>
</evidence>
<dbReference type="RefSeq" id="WP_245633323.1">
    <property type="nucleotide sequence ID" value="NZ_BCNT01000004.1"/>
</dbReference>
<proteinExistence type="predicted"/>
<evidence type="ECO:0000313" key="3">
    <source>
        <dbReference type="Proteomes" id="UP001597463"/>
    </source>
</evidence>
<keyword evidence="1" id="KW-0472">Membrane</keyword>
<feature type="transmembrane region" description="Helical" evidence="1">
    <location>
        <begin position="305"/>
        <end position="324"/>
    </location>
</feature>
<dbReference type="EMBL" id="JBHUMV010000002">
    <property type="protein sequence ID" value="MFD2753376.1"/>
    <property type="molecule type" value="Genomic_DNA"/>
</dbReference>
<accession>A0ABW5UIM0</accession>
<evidence type="ECO:0000313" key="2">
    <source>
        <dbReference type="EMBL" id="MFD2753376.1"/>
    </source>
</evidence>